<dbReference type="InterPro" id="IPR036390">
    <property type="entry name" value="WH_DNA-bd_sf"/>
</dbReference>
<dbReference type="PRINTS" id="PR00035">
    <property type="entry name" value="HTHGNTR"/>
</dbReference>
<keyword evidence="3" id="KW-0804">Transcription</keyword>
<dbReference type="InterPro" id="IPR011663">
    <property type="entry name" value="UTRA"/>
</dbReference>
<gene>
    <name evidence="5" type="ORF">EC912_102383</name>
</gene>
<dbReference type="SUPFAM" id="SSF46785">
    <property type="entry name" value="Winged helix' DNA-binding domain"/>
    <property type="match status" value="1"/>
</dbReference>
<accession>A0A4R3YX54</accession>
<dbReference type="InterPro" id="IPR012702">
    <property type="entry name" value="CP_lyase_PhnF"/>
</dbReference>
<dbReference type="InterPro" id="IPR050679">
    <property type="entry name" value="Bact_HTH_transcr_reg"/>
</dbReference>
<dbReference type="NCBIfam" id="TIGR02325">
    <property type="entry name" value="C_P_lyase_phnF"/>
    <property type="match status" value="1"/>
</dbReference>
<dbReference type="PANTHER" id="PTHR44846:SF1">
    <property type="entry name" value="MANNOSYL-D-GLYCERATE TRANSPORT_METABOLISM SYSTEM REPRESSOR MNGR-RELATED"/>
    <property type="match status" value="1"/>
</dbReference>
<feature type="domain" description="HTH gntR-type" evidence="4">
    <location>
        <begin position="17"/>
        <end position="85"/>
    </location>
</feature>
<dbReference type="Gene3D" id="1.10.10.10">
    <property type="entry name" value="Winged helix-like DNA-binding domain superfamily/Winged helix DNA-binding domain"/>
    <property type="match status" value="1"/>
</dbReference>
<dbReference type="GO" id="GO:0045892">
    <property type="term" value="P:negative regulation of DNA-templated transcription"/>
    <property type="evidence" value="ECO:0007669"/>
    <property type="project" value="TreeGrafter"/>
</dbReference>
<dbReference type="SUPFAM" id="SSF64288">
    <property type="entry name" value="Chorismate lyase-like"/>
    <property type="match status" value="1"/>
</dbReference>
<dbReference type="InterPro" id="IPR036388">
    <property type="entry name" value="WH-like_DNA-bd_sf"/>
</dbReference>
<dbReference type="SMART" id="SM00866">
    <property type="entry name" value="UTRA"/>
    <property type="match status" value="1"/>
</dbReference>
<evidence type="ECO:0000256" key="3">
    <source>
        <dbReference type="ARBA" id="ARBA00023163"/>
    </source>
</evidence>
<sequence>MNMTCQGMIPPDRTCDMPVWRQIEQRILERIRDGSLRGGERLPSALELARQLKVNRHTVRRALGEMTGNGVLLTAPGGGLRVREECYDYVIGRKTSFSRNMHNLNVAAGNKVLATGLVTPPPRVAAALALARGERAWWIESSAYAEQCVVDHSQAWFPAARFPRLDAIYERTGSVSRTLAEFGIADYFRSYTKVSARLPDAATARVLGQSPGLPVLEVESLNADGQNMPVQYGLTCFASERVQLVMSTGDR</sequence>
<protein>
    <submittedName>
        <fullName evidence="5">GntR family transcriptional regulator</fullName>
    </submittedName>
</protein>
<reference evidence="5 6" key="1">
    <citation type="submission" date="2019-03" db="EMBL/GenBank/DDBJ databases">
        <title>Above-ground endophytic microbial communities from plants in different locations in the United States.</title>
        <authorList>
            <person name="Frank C."/>
        </authorList>
    </citation>
    <scope>NUCLEOTIDE SEQUENCE [LARGE SCALE GENOMIC DNA]</scope>
    <source>
        <strain evidence="5 6">LP_13_YM</strain>
    </source>
</reference>
<dbReference type="CDD" id="cd07377">
    <property type="entry name" value="WHTH_GntR"/>
    <property type="match status" value="1"/>
</dbReference>
<dbReference type="Pfam" id="PF00392">
    <property type="entry name" value="GntR"/>
    <property type="match status" value="1"/>
</dbReference>
<dbReference type="InterPro" id="IPR028978">
    <property type="entry name" value="Chorismate_lyase_/UTRA_dom_sf"/>
</dbReference>
<evidence type="ECO:0000313" key="5">
    <source>
        <dbReference type="EMBL" id="TCV96034.1"/>
    </source>
</evidence>
<dbReference type="Pfam" id="PF07702">
    <property type="entry name" value="UTRA"/>
    <property type="match status" value="1"/>
</dbReference>
<dbReference type="PANTHER" id="PTHR44846">
    <property type="entry name" value="MANNOSYL-D-GLYCERATE TRANSPORT/METABOLISM SYSTEM REPRESSOR MNGR-RELATED"/>
    <property type="match status" value="1"/>
</dbReference>
<name>A0A4R3YX54_9GAMM</name>
<proteinExistence type="predicted"/>
<dbReference type="Gene3D" id="3.40.1410.10">
    <property type="entry name" value="Chorismate lyase-like"/>
    <property type="match status" value="1"/>
</dbReference>
<organism evidence="5 6">
    <name type="scientific">Luteibacter rhizovicinus</name>
    <dbReference type="NCBI Taxonomy" id="242606"/>
    <lineage>
        <taxon>Bacteria</taxon>
        <taxon>Pseudomonadati</taxon>
        <taxon>Pseudomonadota</taxon>
        <taxon>Gammaproteobacteria</taxon>
        <taxon>Lysobacterales</taxon>
        <taxon>Rhodanobacteraceae</taxon>
        <taxon>Luteibacter</taxon>
    </lineage>
</organism>
<keyword evidence="2" id="KW-0238">DNA-binding</keyword>
<dbReference type="InterPro" id="IPR000524">
    <property type="entry name" value="Tscrpt_reg_HTH_GntR"/>
</dbReference>
<evidence type="ECO:0000256" key="1">
    <source>
        <dbReference type="ARBA" id="ARBA00023015"/>
    </source>
</evidence>
<evidence type="ECO:0000256" key="2">
    <source>
        <dbReference type="ARBA" id="ARBA00023125"/>
    </source>
</evidence>
<comment type="caution">
    <text evidence="5">The sequence shown here is derived from an EMBL/GenBank/DDBJ whole genome shotgun (WGS) entry which is preliminary data.</text>
</comment>
<evidence type="ECO:0000313" key="6">
    <source>
        <dbReference type="Proteomes" id="UP000295645"/>
    </source>
</evidence>
<evidence type="ECO:0000259" key="4">
    <source>
        <dbReference type="PROSITE" id="PS50949"/>
    </source>
</evidence>
<dbReference type="SMART" id="SM00345">
    <property type="entry name" value="HTH_GNTR"/>
    <property type="match status" value="1"/>
</dbReference>
<keyword evidence="1" id="KW-0805">Transcription regulation</keyword>
<dbReference type="AlphaFoldDB" id="A0A4R3YX54"/>
<dbReference type="EMBL" id="SMCS01000002">
    <property type="protein sequence ID" value="TCV96034.1"/>
    <property type="molecule type" value="Genomic_DNA"/>
</dbReference>
<keyword evidence="6" id="KW-1185">Reference proteome</keyword>
<dbReference type="PROSITE" id="PS50949">
    <property type="entry name" value="HTH_GNTR"/>
    <property type="match status" value="1"/>
</dbReference>
<dbReference type="OrthoDB" id="6626198at2"/>
<dbReference type="GO" id="GO:0003700">
    <property type="term" value="F:DNA-binding transcription factor activity"/>
    <property type="evidence" value="ECO:0007669"/>
    <property type="project" value="InterPro"/>
</dbReference>
<dbReference type="GO" id="GO:0003677">
    <property type="term" value="F:DNA binding"/>
    <property type="evidence" value="ECO:0007669"/>
    <property type="project" value="UniProtKB-KW"/>
</dbReference>
<dbReference type="Proteomes" id="UP000295645">
    <property type="component" value="Unassembled WGS sequence"/>
</dbReference>